<evidence type="ECO:0000256" key="1">
    <source>
        <dbReference type="SAM" id="MobiDB-lite"/>
    </source>
</evidence>
<organism evidence="2">
    <name type="scientific">Populus alba</name>
    <name type="common">White poplar</name>
    <dbReference type="NCBI Taxonomy" id="43335"/>
    <lineage>
        <taxon>Eukaryota</taxon>
        <taxon>Viridiplantae</taxon>
        <taxon>Streptophyta</taxon>
        <taxon>Embryophyta</taxon>
        <taxon>Tracheophyta</taxon>
        <taxon>Spermatophyta</taxon>
        <taxon>Magnoliopsida</taxon>
        <taxon>eudicotyledons</taxon>
        <taxon>Gunneridae</taxon>
        <taxon>Pentapetalae</taxon>
        <taxon>rosids</taxon>
        <taxon>fabids</taxon>
        <taxon>Malpighiales</taxon>
        <taxon>Salicaceae</taxon>
        <taxon>Saliceae</taxon>
        <taxon>Populus</taxon>
    </lineage>
</organism>
<dbReference type="STRING" id="43335.A0A4U5QDN3"/>
<feature type="region of interest" description="Disordered" evidence="1">
    <location>
        <begin position="1"/>
        <end position="20"/>
    </location>
</feature>
<accession>A0A4U5QDN3</accession>
<dbReference type="Pfam" id="PF07816">
    <property type="entry name" value="DUF1645"/>
    <property type="match status" value="1"/>
</dbReference>
<feature type="compositionally biased region" description="Acidic residues" evidence="1">
    <location>
        <begin position="69"/>
        <end position="89"/>
    </location>
</feature>
<gene>
    <name evidence="2" type="ORF">D5086_0000124560</name>
</gene>
<name>A0A4U5QDN3_POPAL</name>
<feature type="region of interest" description="Disordered" evidence="1">
    <location>
        <begin position="232"/>
        <end position="270"/>
    </location>
</feature>
<comment type="caution">
    <text evidence="2">The sequence shown here is derived from an EMBL/GenBank/DDBJ whole genome shotgun (WGS) entry which is preliminary data.</text>
</comment>
<proteinExistence type="predicted"/>
<evidence type="ECO:0000313" key="2">
    <source>
        <dbReference type="EMBL" id="TKS06515.1"/>
    </source>
</evidence>
<reference evidence="2" key="1">
    <citation type="submission" date="2018-10" db="EMBL/GenBank/DDBJ databases">
        <title>Population genomic analysis revealed the cold adaptation of white poplar.</title>
        <authorList>
            <person name="Liu Y.-J."/>
        </authorList>
    </citation>
    <scope>NUCLEOTIDE SEQUENCE [LARGE SCALE GENOMIC DNA]</scope>
    <source>
        <strain evidence="2">PAL-ZL1</strain>
    </source>
</reference>
<dbReference type="InterPro" id="IPR012442">
    <property type="entry name" value="DUF1645_plant"/>
</dbReference>
<dbReference type="PANTHER" id="PTHR33095">
    <property type="entry name" value="OS07G0619500 PROTEIN"/>
    <property type="match status" value="1"/>
</dbReference>
<sequence length="318" mass="36014">MQARSPLITFSPSSPSFNSYSSSKLAEIAARVVLEFTSESEQPEDSSNSIFSWRVHEGEENNHPQNDNELGENDHDEEEEEEDDDDDFEFAVLSKPEPQFSPISADDIFYNGQIRPFYPLFNTKLLLDDQESLPKSKTATNTQDNKKPNRLPLKKLFYEDRETFSCSSSEADDIDSAEPGTYCVWTAKKEEGSLGSCKKSSSTGSNSKRWKFKDLLHRSNSDGKDTFVFLTPNNKKSGGHKRFGSDDHDGKNNNKNINKESTEKRKEVKGAGGLFQLQQQYYGKGKEGEKRRSYLPYRPDLVGFMSNVKGVGRNIHPF</sequence>
<protein>
    <submittedName>
        <fullName evidence="2">Uncharacterized protein</fullName>
    </submittedName>
</protein>
<feature type="compositionally biased region" description="Basic and acidic residues" evidence="1">
    <location>
        <begin position="243"/>
        <end position="269"/>
    </location>
</feature>
<dbReference type="PANTHER" id="PTHR33095:SF23">
    <property type="entry name" value="DUF1645 FAMILY PROTEIN"/>
    <property type="match status" value="1"/>
</dbReference>
<feature type="region of interest" description="Disordered" evidence="1">
    <location>
        <begin position="36"/>
        <end position="99"/>
    </location>
</feature>
<dbReference type="EMBL" id="RCHU01000353">
    <property type="protein sequence ID" value="TKS06515.1"/>
    <property type="molecule type" value="Genomic_DNA"/>
</dbReference>
<feature type="compositionally biased region" description="Polar residues" evidence="1">
    <location>
        <begin position="37"/>
        <end position="51"/>
    </location>
</feature>
<feature type="compositionally biased region" description="Low complexity" evidence="1">
    <location>
        <begin position="10"/>
        <end position="20"/>
    </location>
</feature>
<dbReference type="AlphaFoldDB" id="A0A4U5QDN3"/>